<dbReference type="Proteomes" id="UP000288012">
    <property type="component" value="Unassembled WGS sequence"/>
</dbReference>
<gene>
    <name evidence="2" type="ORF">EKM59_03615</name>
</gene>
<keyword evidence="3" id="KW-1185">Reference proteome</keyword>
<evidence type="ECO:0000313" key="3">
    <source>
        <dbReference type="Proteomes" id="UP000288012"/>
    </source>
</evidence>
<evidence type="ECO:0000313" key="2">
    <source>
        <dbReference type="EMBL" id="RUQ89497.1"/>
    </source>
</evidence>
<dbReference type="RefSeq" id="WP_126953931.1">
    <property type="nucleotide sequence ID" value="NZ_RZGR01000007.1"/>
</dbReference>
<dbReference type="EMBL" id="RZGR01000007">
    <property type="protein sequence ID" value="RUQ89497.1"/>
    <property type="molecule type" value="Genomic_DNA"/>
</dbReference>
<dbReference type="Gene3D" id="3.40.50.10330">
    <property type="entry name" value="Probable inorganic polyphosphate/atp-NAD kinase, domain 1"/>
    <property type="match status" value="1"/>
</dbReference>
<dbReference type="PROSITE" id="PS50146">
    <property type="entry name" value="DAGK"/>
    <property type="match status" value="1"/>
</dbReference>
<protein>
    <submittedName>
        <fullName evidence="2">Diacylglycerol kinase</fullName>
    </submittedName>
</protein>
<feature type="domain" description="DAGKc" evidence="1">
    <location>
        <begin position="1"/>
        <end position="123"/>
    </location>
</feature>
<evidence type="ECO:0000259" key="1">
    <source>
        <dbReference type="PROSITE" id="PS50146"/>
    </source>
</evidence>
<dbReference type="Gene3D" id="2.60.200.40">
    <property type="match status" value="1"/>
</dbReference>
<dbReference type="Pfam" id="PF00781">
    <property type="entry name" value="DAGK_cat"/>
    <property type="match status" value="1"/>
</dbReference>
<accession>A0A3S0X181</accession>
<dbReference type="GO" id="GO:0016301">
    <property type="term" value="F:kinase activity"/>
    <property type="evidence" value="ECO:0007669"/>
    <property type="project" value="UniProtKB-KW"/>
</dbReference>
<name>A0A3S0X181_9GAMM</name>
<keyword evidence="2" id="KW-0808">Transferase</keyword>
<reference evidence="2 3" key="1">
    <citation type="submission" date="2018-12" db="EMBL/GenBank/DDBJ databases">
        <title>Legionella sp,whole genome shotgun sequence.</title>
        <authorList>
            <person name="Wu H."/>
        </authorList>
    </citation>
    <scope>NUCLEOTIDE SEQUENCE [LARGE SCALE GENOMIC DNA]</scope>
    <source>
        <strain evidence="3">km714</strain>
    </source>
</reference>
<dbReference type="InterPro" id="IPR017438">
    <property type="entry name" value="ATP-NAD_kinase_N"/>
</dbReference>
<proteinExistence type="predicted"/>
<dbReference type="SUPFAM" id="SSF111331">
    <property type="entry name" value="NAD kinase/diacylglycerol kinase-like"/>
    <property type="match status" value="1"/>
</dbReference>
<organism evidence="2 3">
    <name type="scientific">Legionella septentrionalis</name>
    <dbReference type="NCBI Taxonomy" id="2498109"/>
    <lineage>
        <taxon>Bacteria</taxon>
        <taxon>Pseudomonadati</taxon>
        <taxon>Pseudomonadota</taxon>
        <taxon>Gammaproteobacteria</taxon>
        <taxon>Legionellales</taxon>
        <taxon>Legionellaceae</taxon>
        <taxon>Legionella</taxon>
    </lineage>
</organism>
<keyword evidence="2" id="KW-0418">Kinase</keyword>
<dbReference type="OrthoDB" id="142078at2"/>
<dbReference type="AlphaFoldDB" id="A0A3S0X181"/>
<dbReference type="InterPro" id="IPR001206">
    <property type="entry name" value="Diacylglycerol_kinase_cat_dom"/>
</dbReference>
<comment type="caution">
    <text evidence="2">The sequence shown here is derived from an EMBL/GenBank/DDBJ whole genome shotgun (WGS) entry which is preliminary data.</text>
</comment>
<dbReference type="InterPro" id="IPR016064">
    <property type="entry name" value="NAD/diacylglycerol_kinase_sf"/>
</dbReference>
<sequence>MENIGIVINSQSKNAASLSGYLTAFTERNISYTIYKPSPDELNDSIKKARNRHSILLVGGGDGTIRAAAQECICSPVILGVLPLGTMNHFAKELNLPQTPDEIIKAIENKKTVQIDTAEVNGSVFVNNSSIGFYPSFAKKLDYYKKFYNKWLCYIPSLWHALKKHKAFSLTLQNRKLSRSIDTSFLMISNNLYTYEFPFSVKRINFSNAQLGIYYYKYGKMQLLQFIHYFFNKKESFEILSSKLPMEIHIHNHSQITLSLDGETMVKNTPLLYKSIPNSLTLITNNP</sequence>